<feature type="domain" description="GATA-type" evidence="10">
    <location>
        <begin position="7"/>
        <end position="40"/>
    </location>
</feature>
<evidence type="ECO:0008006" key="14">
    <source>
        <dbReference type="Google" id="ProtNLM"/>
    </source>
</evidence>
<dbReference type="SUPFAM" id="SSF57716">
    <property type="entry name" value="Glucocorticoid receptor-like (DNA-binding domain)"/>
    <property type="match status" value="1"/>
</dbReference>
<dbReference type="PROSITE" id="PS51916">
    <property type="entry name" value="DEUBAD"/>
    <property type="match status" value="1"/>
</dbReference>
<evidence type="ECO:0000256" key="4">
    <source>
        <dbReference type="ARBA" id="ARBA00022833"/>
    </source>
</evidence>
<dbReference type="Proteomes" id="UP001151287">
    <property type="component" value="Unassembled WGS sequence"/>
</dbReference>
<sequence length="507" mass="55946">MGKQGPCCHCGVTSTPLWRNGPPDKPVLCNACGSRWRTKGTLVNYTPTRTRDFEEVEVKPKPKFPVKIKNVSFKYSKDNKALKRDELSSHGSSPVVLEGDTSSWSCSGSGSAISSESCVVTRTNDLTGSVQSDSWVSIVPSKKRTYVTRPTKQSPVEKLTQDLHSIMDQECLSHLSPSSDDDLLYPEFDSFETGYGSVLIRNINSNINSETMEEESEASSVPVNSKSAAPTVTSSFSNSLIQPDNLKRVKAGNEKLVIKDKESPLVSIDLQDIINYDSFMKVFKHEEQQQLLKYLPSVDTDNTPESIEKMFRCKPFMDALSHFKTILSEGVLSLSVPGAAGEECRILKSLVLGNLTNSKWVEFHEQIKDKRRNQTRGKEPMGGLASQASIRRPRDKVSDVDGAARSPCRARKLGPMNLPSHDKDHKFADGTPQFTEKKGASCLISVPLHYEDGSDHDLLMDAPRNAPSPEAELLYNGPFKIKSLTNSSSLIDSEITAENSLSSHTIK</sequence>
<dbReference type="InterPro" id="IPR013088">
    <property type="entry name" value="Znf_NHR/GATA"/>
</dbReference>
<dbReference type="Gene3D" id="1.10.2020.20">
    <property type="match status" value="1"/>
</dbReference>
<keyword evidence="7" id="KW-0539">Nucleus</keyword>
<dbReference type="GO" id="GO:0043565">
    <property type="term" value="F:sequence-specific DNA binding"/>
    <property type="evidence" value="ECO:0007669"/>
    <property type="project" value="InterPro"/>
</dbReference>
<feature type="region of interest" description="Disordered" evidence="9">
    <location>
        <begin position="368"/>
        <end position="404"/>
    </location>
</feature>
<reference evidence="12" key="1">
    <citation type="journal article" date="2022" name="Cell">
        <title>Repeat-based holocentromeres influence genome architecture and karyotype evolution.</title>
        <authorList>
            <person name="Hofstatter P.G."/>
            <person name="Thangavel G."/>
            <person name="Lux T."/>
            <person name="Neumann P."/>
            <person name="Vondrak T."/>
            <person name="Novak P."/>
            <person name="Zhang M."/>
            <person name="Costa L."/>
            <person name="Castellani M."/>
            <person name="Scott A."/>
            <person name="Toegelov H."/>
            <person name="Fuchs J."/>
            <person name="Mata-Sucre Y."/>
            <person name="Dias Y."/>
            <person name="Vanzela A.L.L."/>
            <person name="Huettel B."/>
            <person name="Almeida C.C.S."/>
            <person name="Simkova H."/>
            <person name="Souza G."/>
            <person name="Pedrosa-Harand A."/>
            <person name="Macas J."/>
            <person name="Mayer K.F.X."/>
            <person name="Houben A."/>
            <person name="Marques A."/>
        </authorList>
    </citation>
    <scope>NUCLEOTIDE SEQUENCE</scope>
    <source>
        <strain evidence="12">RhyBre1mFocal</strain>
    </source>
</reference>
<keyword evidence="3 8" id="KW-0863">Zinc-finger</keyword>
<accession>A0A9Q0HPR2</accession>
<dbReference type="PROSITE" id="PS50114">
    <property type="entry name" value="GATA_ZN_FINGER_2"/>
    <property type="match status" value="1"/>
</dbReference>
<keyword evidence="5" id="KW-0805">Transcription regulation</keyword>
<name>A0A9Q0HPR2_9POAL</name>
<dbReference type="InterPro" id="IPR000679">
    <property type="entry name" value="Znf_GATA"/>
</dbReference>
<dbReference type="PANTHER" id="PTHR46855">
    <property type="entry name" value="OSJNBB0038F03.10 PROTEIN"/>
    <property type="match status" value="1"/>
</dbReference>
<dbReference type="GO" id="GO:0008270">
    <property type="term" value="F:zinc ion binding"/>
    <property type="evidence" value="ECO:0007669"/>
    <property type="project" value="UniProtKB-KW"/>
</dbReference>
<evidence type="ECO:0000256" key="6">
    <source>
        <dbReference type="ARBA" id="ARBA00023163"/>
    </source>
</evidence>
<comment type="caution">
    <text evidence="12">The sequence shown here is derived from an EMBL/GenBank/DDBJ whole genome shotgun (WGS) entry which is preliminary data.</text>
</comment>
<dbReference type="Gene3D" id="3.30.50.10">
    <property type="entry name" value="Erythroid Transcription Factor GATA-1, subunit A"/>
    <property type="match status" value="1"/>
</dbReference>
<evidence type="ECO:0000313" key="12">
    <source>
        <dbReference type="EMBL" id="KAJ1693852.1"/>
    </source>
</evidence>
<protein>
    <recommendedName>
        <fullName evidence="14">GATA transcription factor 26</fullName>
    </recommendedName>
</protein>
<dbReference type="InterPro" id="IPR044589">
    <property type="entry name" value="GATA26/27"/>
</dbReference>
<evidence type="ECO:0000259" key="11">
    <source>
        <dbReference type="PROSITE" id="PS51916"/>
    </source>
</evidence>
<evidence type="ECO:0000256" key="5">
    <source>
        <dbReference type="ARBA" id="ARBA00023015"/>
    </source>
</evidence>
<dbReference type="PANTHER" id="PTHR46855:SF1">
    <property type="entry name" value="GATA TRANSCRIPTION FACTOR 26"/>
    <property type="match status" value="1"/>
</dbReference>
<dbReference type="OrthoDB" id="515401at2759"/>
<organism evidence="12 13">
    <name type="scientific">Rhynchospora breviuscula</name>
    <dbReference type="NCBI Taxonomy" id="2022672"/>
    <lineage>
        <taxon>Eukaryota</taxon>
        <taxon>Viridiplantae</taxon>
        <taxon>Streptophyta</taxon>
        <taxon>Embryophyta</taxon>
        <taxon>Tracheophyta</taxon>
        <taxon>Spermatophyta</taxon>
        <taxon>Magnoliopsida</taxon>
        <taxon>Liliopsida</taxon>
        <taxon>Poales</taxon>
        <taxon>Cyperaceae</taxon>
        <taxon>Cyperoideae</taxon>
        <taxon>Rhynchosporeae</taxon>
        <taxon>Rhynchospora</taxon>
    </lineage>
</organism>
<dbReference type="Pfam" id="PF13919">
    <property type="entry name" value="ASXH"/>
    <property type="match status" value="1"/>
</dbReference>
<keyword evidence="6" id="KW-0804">Transcription</keyword>
<evidence type="ECO:0000256" key="7">
    <source>
        <dbReference type="ARBA" id="ARBA00023242"/>
    </source>
</evidence>
<gene>
    <name evidence="12" type="ORF">LUZ63_010550</name>
</gene>
<keyword evidence="4" id="KW-0862">Zinc</keyword>
<dbReference type="EMBL" id="JAMQYH010000003">
    <property type="protein sequence ID" value="KAJ1693852.1"/>
    <property type="molecule type" value="Genomic_DNA"/>
</dbReference>
<dbReference type="InterPro" id="IPR028020">
    <property type="entry name" value="ASX_DEUBAD_dom"/>
</dbReference>
<evidence type="ECO:0000259" key="10">
    <source>
        <dbReference type="PROSITE" id="PS50114"/>
    </source>
</evidence>
<dbReference type="Pfam" id="PF00320">
    <property type="entry name" value="GATA"/>
    <property type="match status" value="1"/>
</dbReference>
<comment type="subcellular location">
    <subcellularLocation>
        <location evidence="1">Nucleus</location>
    </subcellularLocation>
</comment>
<dbReference type="CDD" id="cd00202">
    <property type="entry name" value="ZnF_GATA"/>
    <property type="match status" value="1"/>
</dbReference>
<evidence type="ECO:0000313" key="13">
    <source>
        <dbReference type="Proteomes" id="UP001151287"/>
    </source>
</evidence>
<evidence type="ECO:0000256" key="3">
    <source>
        <dbReference type="ARBA" id="ARBA00022771"/>
    </source>
</evidence>
<evidence type="ECO:0000256" key="9">
    <source>
        <dbReference type="SAM" id="MobiDB-lite"/>
    </source>
</evidence>
<dbReference type="InterPro" id="IPR044867">
    <property type="entry name" value="DEUBAD_dom"/>
</dbReference>
<evidence type="ECO:0000256" key="1">
    <source>
        <dbReference type="ARBA" id="ARBA00004123"/>
    </source>
</evidence>
<proteinExistence type="predicted"/>
<dbReference type="GO" id="GO:0005634">
    <property type="term" value="C:nucleus"/>
    <property type="evidence" value="ECO:0007669"/>
    <property type="project" value="UniProtKB-SubCell"/>
</dbReference>
<dbReference type="GO" id="GO:0006355">
    <property type="term" value="P:regulation of DNA-templated transcription"/>
    <property type="evidence" value="ECO:0007669"/>
    <property type="project" value="InterPro"/>
</dbReference>
<dbReference type="AlphaFoldDB" id="A0A9Q0HPR2"/>
<evidence type="ECO:0000256" key="2">
    <source>
        <dbReference type="ARBA" id="ARBA00022723"/>
    </source>
</evidence>
<keyword evidence="13" id="KW-1185">Reference proteome</keyword>
<dbReference type="InterPro" id="IPR038108">
    <property type="entry name" value="RPN13_DEUBAD_sf"/>
</dbReference>
<keyword evidence="2" id="KW-0479">Metal-binding</keyword>
<feature type="domain" description="DEUBAD" evidence="11">
    <location>
        <begin position="261"/>
        <end position="373"/>
    </location>
</feature>
<dbReference type="SMART" id="SM00401">
    <property type="entry name" value="ZnF_GATA"/>
    <property type="match status" value="1"/>
</dbReference>
<evidence type="ECO:0000256" key="8">
    <source>
        <dbReference type="PROSITE-ProRule" id="PRU00094"/>
    </source>
</evidence>